<evidence type="ECO:0000313" key="1">
    <source>
        <dbReference type="EMBL" id="TNN75842.1"/>
    </source>
</evidence>
<sequence length="84" mass="9613">MRGKIYGITAAIQTVLIVRPGVCSRSFFVRELDEYEWPLTREIALYQKLSRLVIPFTSLTVLCDRDVHFSLPKQIHVGFGTDCP</sequence>
<dbReference type="Proteomes" id="UP000314294">
    <property type="component" value="Unassembled WGS sequence"/>
</dbReference>
<protein>
    <submittedName>
        <fullName evidence="1">Uncharacterized protein</fullName>
    </submittedName>
</protein>
<dbReference type="AlphaFoldDB" id="A0A4Z2IEU3"/>
<gene>
    <name evidence="1" type="ORF">EYF80_013989</name>
</gene>
<proteinExistence type="predicted"/>
<dbReference type="EMBL" id="SRLO01000099">
    <property type="protein sequence ID" value="TNN75842.1"/>
    <property type="molecule type" value="Genomic_DNA"/>
</dbReference>
<organism evidence="1 2">
    <name type="scientific">Liparis tanakae</name>
    <name type="common">Tanaka's snailfish</name>
    <dbReference type="NCBI Taxonomy" id="230148"/>
    <lineage>
        <taxon>Eukaryota</taxon>
        <taxon>Metazoa</taxon>
        <taxon>Chordata</taxon>
        <taxon>Craniata</taxon>
        <taxon>Vertebrata</taxon>
        <taxon>Euteleostomi</taxon>
        <taxon>Actinopterygii</taxon>
        <taxon>Neopterygii</taxon>
        <taxon>Teleostei</taxon>
        <taxon>Neoteleostei</taxon>
        <taxon>Acanthomorphata</taxon>
        <taxon>Eupercaria</taxon>
        <taxon>Perciformes</taxon>
        <taxon>Cottioidei</taxon>
        <taxon>Cottales</taxon>
        <taxon>Liparidae</taxon>
        <taxon>Liparis</taxon>
    </lineage>
</organism>
<accession>A0A4Z2IEU3</accession>
<reference evidence="1 2" key="1">
    <citation type="submission" date="2019-03" db="EMBL/GenBank/DDBJ databases">
        <title>First draft genome of Liparis tanakae, snailfish: a comprehensive survey of snailfish specific genes.</title>
        <authorList>
            <person name="Kim W."/>
            <person name="Song I."/>
            <person name="Jeong J.-H."/>
            <person name="Kim D."/>
            <person name="Kim S."/>
            <person name="Ryu S."/>
            <person name="Song J.Y."/>
            <person name="Lee S.K."/>
        </authorList>
    </citation>
    <scope>NUCLEOTIDE SEQUENCE [LARGE SCALE GENOMIC DNA]</scope>
    <source>
        <tissue evidence="1">Muscle</tissue>
    </source>
</reference>
<evidence type="ECO:0000313" key="2">
    <source>
        <dbReference type="Proteomes" id="UP000314294"/>
    </source>
</evidence>
<comment type="caution">
    <text evidence="1">The sequence shown here is derived from an EMBL/GenBank/DDBJ whole genome shotgun (WGS) entry which is preliminary data.</text>
</comment>
<name>A0A4Z2IEU3_9TELE</name>
<keyword evidence="2" id="KW-1185">Reference proteome</keyword>